<comment type="caution">
    <text evidence="1">The sequence shown here is derived from an EMBL/GenBank/DDBJ whole genome shotgun (WGS) entry which is preliminary data.</text>
</comment>
<dbReference type="EMBL" id="JBIAZU010000001">
    <property type="protein sequence ID" value="MFF5288688.1"/>
    <property type="molecule type" value="Genomic_DNA"/>
</dbReference>
<dbReference type="Proteomes" id="UP001602245">
    <property type="component" value="Unassembled WGS sequence"/>
</dbReference>
<protein>
    <submittedName>
        <fullName evidence="1">Bleomycin resistance protein</fullName>
    </submittedName>
</protein>
<sequence>MTDAHKDVAELAELLKETSEHHGSFEAVAPPHHWWDWYAAYMVSRQGGGSPEEAAAFGDTYMAEVKNVVIPPEALSRR</sequence>
<evidence type="ECO:0000313" key="1">
    <source>
        <dbReference type="EMBL" id="MFF5288688.1"/>
    </source>
</evidence>
<evidence type="ECO:0000313" key="2">
    <source>
        <dbReference type="Proteomes" id="UP001602245"/>
    </source>
</evidence>
<proteinExistence type="predicted"/>
<gene>
    <name evidence="1" type="ORF">ACFY35_04570</name>
</gene>
<accession>A0ABW6W5V9</accession>
<keyword evidence="2" id="KW-1185">Reference proteome</keyword>
<name>A0ABW6W5V9_9ACTN</name>
<dbReference type="RefSeq" id="WP_020509037.1">
    <property type="nucleotide sequence ID" value="NZ_JBIAZU010000001.1"/>
</dbReference>
<reference evidence="1 2" key="1">
    <citation type="submission" date="2024-10" db="EMBL/GenBank/DDBJ databases">
        <title>The Natural Products Discovery Center: Release of the First 8490 Sequenced Strains for Exploring Actinobacteria Biosynthetic Diversity.</title>
        <authorList>
            <person name="Kalkreuter E."/>
            <person name="Kautsar S.A."/>
            <person name="Yang D."/>
            <person name="Bader C.D."/>
            <person name="Teijaro C.N."/>
            <person name="Fluegel L."/>
            <person name="Davis C.M."/>
            <person name="Simpson J.R."/>
            <person name="Lauterbach L."/>
            <person name="Steele A.D."/>
            <person name="Gui C."/>
            <person name="Meng S."/>
            <person name="Li G."/>
            <person name="Viehrig K."/>
            <person name="Ye F."/>
            <person name="Su P."/>
            <person name="Kiefer A.F."/>
            <person name="Nichols A."/>
            <person name="Cepeda A.J."/>
            <person name="Yan W."/>
            <person name="Fan B."/>
            <person name="Jiang Y."/>
            <person name="Adhikari A."/>
            <person name="Zheng C.-J."/>
            <person name="Schuster L."/>
            <person name="Cowan T.M."/>
            <person name="Smanski M.J."/>
            <person name="Chevrette M.G."/>
            <person name="De Carvalho L.P.S."/>
            <person name="Shen B."/>
        </authorList>
    </citation>
    <scope>NUCLEOTIDE SEQUENCE [LARGE SCALE GENOMIC DNA]</scope>
    <source>
        <strain evidence="1 2">NPDC000087</strain>
    </source>
</reference>
<organism evidence="1 2">
    <name type="scientific">Paractinoplanes globisporus</name>
    <dbReference type="NCBI Taxonomy" id="113565"/>
    <lineage>
        <taxon>Bacteria</taxon>
        <taxon>Bacillati</taxon>
        <taxon>Actinomycetota</taxon>
        <taxon>Actinomycetes</taxon>
        <taxon>Micromonosporales</taxon>
        <taxon>Micromonosporaceae</taxon>
        <taxon>Paractinoplanes</taxon>
    </lineage>
</organism>